<name>X1C4E4_9ZZZZ</name>
<accession>X1C4E4</accession>
<dbReference type="EMBL" id="BART01026947">
    <property type="protein sequence ID" value="GAH02926.1"/>
    <property type="molecule type" value="Genomic_DNA"/>
</dbReference>
<comment type="caution">
    <text evidence="1">The sequence shown here is derived from an EMBL/GenBank/DDBJ whole genome shotgun (WGS) entry which is preliminary data.</text>
</comment>
<evidence type="ECO:0000313" key="1">
    <source>
        <dbReference type="EMBL" id="GAH02926.1"/>
    </source>
</evidence>
<protein>
    <submittedName>
        <fullName evidence="1">Uncharacterized protein</fullName>
    </submittedName>
</protein>
<organism evidence="1">
    <name type="scientific">marine sediment metagenome</name>
    <dbReference type="NCBI Taxonomy" id="412755"/>
    <lineage>
        <taxon>unclassified sequences</taxon>
        <taxon>metagenomes</taxon>
        <taxon>ecological metagenomes</taxon>
    </lineage>
</organism>
<proteinExistence type="predicted"/>
<gene>
    <name evidence="1" type="ORF">S01H4_47902</name>
</gene>
<feature type="non-terminal residue" evidence="1">
    <location>
        <position position="1"/>
    </location>
</feature>
<reference evidence="1" key="1">
    <citation type="journal article" date="2014" name="Front. Microbiol.">
        <title>High frequency of phylogenetically diverse reductive dehalogenase-homologous genes in deep subseafloor sedimentary metagenomes.</title>
        <authorList>
            <person name="Kawai M."/>
            <person name="Futagami T."/>
            <person name="Toyoda A."/>
            <person name="Takaki Y."/>
            <person name="Nishi S."/>
            <person name="Hori S."/>
            <person name="Arai W."/>
            <person name="Tsubouchi T."/>
            <person name="Morono Y."/>
            <person name="Uchiyama I."/>
            <person name="Ito T."/>
            <person name="Fujiyama A."/>
            <person name="Inagaki F."/>
            <person name="Takami H."/>
        </authorList>
    </citation>
    <scope>NUCLEOTIDE SEQUENCE</scope>
    <source>
        <strain evidence="1">Expedition CK06-06</strain>
    </source>
</reference>
<sequence>VFPVKLSVGNAEVDLGSDSVVVSVYLPGSTLLDIYAGCIATDVPDLDTILGEIAIDSAEFRIYNGDTDTVLESKEKAFLVVHLNNDKLLSEYETAKIEVKTGRGAALTVVRTAPGGMSPNSFVDLG</sequence>
<dbReference type="AlphaFoldDB" id="X1C4E4"/>